<dbReference type="AlphaFoldDB" id="A0A7Y3TZ20"/>
<protein>
    <submittedName>
        <fullName evidence="1">Uncharacterized protein</fullName>
    </submittedName>
</protein>
<reference evidence="1 2" key="2">
    <citation type="submission" date="2020-06" db="EMBL/GenBank/DDBJ databases">
        <title>Halomonas songnenensis sp. nov., a moderately halophilic bacterium isolated from saline and alkaline soils.</title>
        <authorList>
            <person name="Jiang J."/>
            <person name="Pan Y."/>
        </authorList>
    </citation>
    <scope>NUCLEOTIDE SEQUENCE [LARGE SCALE GENOMIC DNA]</scope>
    <source>
        <strain evidence="1 2">TBZ9</strain>
    </source>
</reference>
<comment type="caution">
    <text evidence="1">The sequence shown here is derived from an EMBL/GenBank/DDBJ whole genome shotgun (WGS) entry which is preliminary data.</text>
</comment>
<keyword evidence="2" id="KW-1185">Reference proteome</keyword>
<name>A0A7Y3TZ20_9GAMM</name>
<accession>A0A7Y3TZ20</accession>
<sequence length="97" mass="10816">MAQIVDADFFRQAVREKEGARMLQRFTIAVAQSVQLKLESNIVLAPLLGQPPHLSNYVALEKWVARELAACDLYATKETLDQLSKKLERTLSDATAA</sequence>
<organism evidence="1 2">
    <name type="scientific">Vreelandella azerica</name>
    <dbReference type="NCBI Taxonomy" id="2732867"/>
    <lineage>
        <taxon>Bacteria</taxon>
        <taxon>Pseudomonadati</taxon>
        <taxon>Pseudomonadota</taxon>
        <taxon>Gammaproteobacteria</taxon>
        <taxon>Oceanospirillales</taxon>
        <taxon>Halomonadaceae</taxon>
        <taxon>Vreelandella</taxon>
    </lineage>
</organism>
<evidence type="ECO:0000313" key="1">
    <source>
        <dbReference type="EMBL" id="NOG32843.1"/>
    </source>
</evidence>
<evidence type="ECO:0000313" key="2">
    <source>
        <dbReference type="Proteomes" id="UP000588806"/>
    </source>
</evidence>
<proteinExistence type="predicted"/>
<gene>
    <name evidence="1" type="ORF">HLB35_15720</name>
</gene>
<dbReference type="Proteomes" id="UP000588806">
    <property type="component" value="Unassembled WGS sequence"/>
</dbReference>
<reference evidence="1 2" key="1">
    <citation type="submission" date="2020-05" db="EMBL/GenBank/DDBJ databases">
        <authorList>
            <person name="Ruan W."/>
            <person name="Jeon C.O."/>
            <person name="Chun B.H."/>
        </authorList>
    </citation>
    <scope>NUCLEOTIDE SEQUENCE [LARGE SCALE GENOMIC DNA]</scope>
    <source>
        <strain evidence="1 2">TBZ9</strain>
    </source>
</reference>
<dbReference type="EMBL" id="JABFHI010000012">
    <property type="protein sequence ID" value="NOG32843.1"/>
    <property type="molecule type" value="Genomic_DNA"/>
</dbReference>
<dbReference type="RefSeq" id="WP_171703302.1">
    <property type="nucleotide sequence ID" value="NZ_JABFHI010000012.1"/>
</dbReference>